<reference evidence="2" key="1">
    <citation type="submission" date="2023-07" db="EMBL/GenBank/DDBJ databases">
        <authorList>
            <person name="Stuckert A."/>
        </authorList>
    </citation>
    <scope>NUCLEOTIDE SEQUENCE</scope>
</reference>
<feature type="compositionally biased region" description="Basic and acidic residues" evidence="1">
    <location>
        <begin position="103"/>
        <end position="112"/>
    </location>
</feature>
<accession>A0ABN9KTD1</accession>
<dbReference type="Proteomes" id="UP001176940">
    <property type="component" value="Unassembled WGS sequence"/>
</dbReference>
<keyword evidence="3" id="KW-1185">Reference proteome</keyword>
<gene>
    <name evidence="2" type="ORF">RIMI_LOCUS1963278</name>
</gene>
<proteinExistence type="predicted"/>
<dbReference type="EMBL" id="CAUEEQ010002647">
    <property type="protein sequence ID" value="CAJ0923263.1"/>
    <property type="molecule type" value="Genomic_DNA"/>
</dbReference>
<evidence type="ECO:0000313" key="2">
    <source>
        <dbReference type="EMBL" id="CAJ0923263.1"/>
    </source>
</evidence>
<evidence type="ECO:0000256" key="1">
    <source>
        <dbReference type="SAM" id="MobiDB-lite"/>
    </source>
</evidence>
<name>A0ABN9KTD1_9NEOB</name>
<organism evidence="2 3">
    <name type="scientific">Ranitomeya imitator</name>
    <name type="common">mimic poison frog</name>
    <dbReference type="NCBI Taxonomy" id="111125"/>
    <lineage>
        <taxon>Eukaryota</taxon>
        <taxon>Metazoa</taxon>
        <taxon>Chordata</taxon>
        <taxon>Craniata</taxon>
        <taxon>Vertebrata</taxon>
        <taxon>Euteleostomi</taxon>
        <taxon>Amphibia</taxon>
        <taxon>Batrachia</taxon>
        <taxon>Anura</taxon>
        <taxon>Neobatrachia</taxon>
        <taxon>Hyloidea</taxon>
        <taxon>Dendrobatidae</taxon>
        <taxon>Dendrobatinae</taxon>
        <taxon>Ranitomeya</taxon>
    </lineage>
</organism>
<evidence type="ECO:0000313" key="3">
    <source>
        <dbReference type="Proteomes" id="UP001176940"/>
    </source>
</evidence>
<protein>
    <submittedName>
        <fullName evidence="2">Uncharacterized protein</fullName>
    </submittedName>
</protein>
<feature type="region of interest" description="Disordered" evidence="1">
    <location>
        <begin position="96"/>
        <end position="127"/>
    </location>
</feature>
<comment type="caution">
    <text evidence="2">The sequence shown here is derived from an EMBL/GenBank/DDBJ whole genome shotgun (WGS) entry which is preliminary data.</text>
</comment>
<sequence length="164" mass="18150">MESRFAALVYGVEVCCPGPWSRGLLPWSMESRFASLVHGVEVLEVHENLDRQTPDSFEEDLSEKEKAIVREMCNGRQSTPAPEPWLKIRRGRLGMKMGGAGADQRHPSDRTSSETAPGSFGGNLETQRILSLQSGSTFLETSLKDPCKKTRAELKASEALEIKD</sequence>